<reference evidence="2 3" key="1">
    <citation type="submission" date="2013-08" db="EMBL/GenBank/DDBJ databases">
        <title>Lactobacillus wasatchii sp. WDC04, a late gas producing bacteria isolated from aged chedder cheese.</title>
        <authorList>
            <person name="Oberg C.J."/>
            <person name="Culumber M."/>
            <person name="McMahon D.J."/>
            <person name="Broadbent J.R."/>
            <person name="Oberg T.S."/>
            <person name="Ortaki F."/>
        </authorList>
    </citation>
    <scope>NUCLEOTIDE SEQUENCE [LARGE SCALE GENOMIC DNA]</scope>
    <source>
        <strain evidence="2 3">WDC04</strain>
    </source>
</reference>
<feature type="transmembrane region" description="Helical" evidence="1">
    <location>
        <begin position="404"/>
        <end position="421"/>
    </location>
</feature>
<feature type="transmembrane region" description="Helical" evidence="1">
    <location>
        <begin position="351"/>
        <end position="367"/>
    </location>
</feature>
<dbReference type="PANTHER" id="PTHR38454">
    <property type="entry name" value="INTEGRAL MEMBRANE PROTEIN-RELATED"/>
    <property type="match status" value="1"/>
</dbReference>
<dbReference type="PATRIC" id="fig|1335616.4.peg.1273"/>
<comment type="caution">
    <text evidence="2">The sequence shown here is derived from an EMBL/GenBank/DDBJ whole genome shotgun (WGS) entry which is preliminary data.</text>
</comment>
<protein>
    <submittedName>
        <fullName evidence="2">4-amino-4-deoxy-L-arabinose transferase or related glycosyltransferase of PMT family</fullName>
    </submittedName>
</protein>
<proteinExistence type="predicted"/>
<feature type="transmembrane region" description="Helical" evidence="1">
    <location>
        <begin position="233"/>
        <end position="255"/>
    </location>
</feature>
<evidence type="ECO:0000313" key="3">
    <source>
        <dbReference type="Proteomes" id="UP000032279"/>
    </source>
</evidence>
<keyword evidence="3" id="KW-1185">Reference proteome</keyword>
<keyword evidence="2" id="KW-0808">Transferase</keyword>
<feature type="transmembrane region" description="Helical" evidence="1">
    <location>
        <begin position="107"/>
        <end position="127"/>
    </location>
</feature>
<dbReference type="PANTHER" id="PTHR38454:SF1">
    <property type="entry name" value="INTEGRAL MEMBRANE PROTEIN"/>
    <property type="match status" value="1"/>
</dbReference>
<name>A0A0D1A677_9LACO</name>
<organism evidence="2 3">
    <name type="scientific">Paucilactobacillus wasatchensis</name>
    <dbReference type="NCBI Taxonomy" id="1335616"/>
    <lineage>
        <taxon>Bacteria</taxon>
        <taxon>Bacillati</taxon>
        <taxon>Bacillota</taxon>
        <taxon>Bacilli</taxon>
        <taxon>Lactobacillales</taxon>
        <taxon>Lactobacillaceae</taxon>
        <taxon>Paucilactobacillus</taxon>
    </lineage>
</organism>
<feature type="transmembrane region" description="Helical" evidence="1">
    <location>
        <begin position="915"/>
        <end position="939"/>
    </location>
</feature>
<dbReference type="EMBL" id="AWTT01000030">
    <property type="protein sequence ID" value="KIS03152.1"/>
    <property type="molecule type" value="Genomic_DNA"/>
</dbReference>
<dbReference type="Pfam" id="PF09586">
    <property type="entry name" value="YfhO"/>
    <property type="match status" value="1"/>
</dbReference>
<feature type="transmembrane region" description="Helical" evidence="1">
    <location>
        <begin position="293"/>
        <end position="312"/>
    </location>
</feature>
<feature type="transmembrane region" description="Helical" evidence="1">
    <location>
        <begin position="379"/>
        <end position="398"/>
    </location>
</feature>
<evidence type="ECO:0000256" key="1">
    <source>
        <dbReference type="SAM" id="Phobius"/>
    </source>
</evidence>
<keyword evidence="1" id="KW-1133">Transmembrane helix</keyword>
<dbReference type="Proteomes" id="UP000032279">
    <property type="component" value="Unassembled WGS sequence"/>
</dbReference>
<keyword evidence="1" id="KW-0812">Transmembrane</keyword>
<accession>A0A0D1A677</accession>
<feature type="transmembrane region" description="Helical" evidence="1">
    <location>
        <begin position="267"/>
        <end position="287"/>
    </location>
</feature>
<dbReference type="AlphaFoldDB" id="A0A0D1A677"/>
<feature type="transmembrane region" description="Helical" evidence="1">
    <location>
        <begin position="163"/>
        <end position="182"/>
    </location>
</feature>
<feature type="transmembrane region" description="Helical" evidence="1">
    <location>
        <begin position="139"/>
        <end position="157"/>
    </location>
</feature>
<dbReference type="OrthoDB" id="9815466at2"/>
<dbReference type="GO" id="GO:0016740">
    <property type="term" value="F:transferase activity"/>
    <property type="evidence" value="ECO:0007669"/>
    <property type="project" value="UniProtKB-KW"/>
</dbReference>
<gene>
    <name evidence="2" type="ORF">WDC_1272</name>
</gene>
<sequence>MSLRHKLQQNIYLNYFLCFLVVGTLVFAVVPISKSTLIWNSDGIAQHYPALLYWRRLLRGLVFHHHLFAQWDWNIGLGSDTFQVLSYYVMGDIFTYPSIFFSQAHMAAYYSIFTVLRLFLCGVTFIFSAKRLLPRAKSSSILVASFVYIFSGYSAYVTFAHPFFLNPLIILPLLIYSINSALTTGRIVPLFVMTAWTLFNNFYLGAVMGLGMVIYWLILLITKPQLRDFILNIKLILSVIGGIGLSAILFIPSFYQLMVSARSSSEVANGMTLYPLAYYLTLPGMALSNYSRPYWVTGGILAIGIIAVLWSLRRFRQYLVINLTFMVSVIILLVPLLGALMNGGSSPSNRWTFLVMFPIAVAVIYLLDNLNTIDRRDIIVFTSMGLIVAASLFITHSFSFKFDLGGVLIIYACFVILLILTNSAHAIKMSGKTVTMIVLILTCANGVIIMRDRHANQFSQADTMLMTSFATQQLTTAQKAYEQTKEQITPATTKKAGLLRSLIDNQLGNYLGKAPADNLPILAKTNNINSYWSLQNNYLEKLNNDLENNTSNPNDVTNTGDYRSLLLQYFGVARFFKNTTTKLSPTSYEVNGEITNAQQLLTTTKTMPLIYQSAGIMSKKQFSKLDPSQRETALITNTVTNKAKANVDQTLLNKVVKIPFSYLNGATTTKKHVSVTMPTTSITPYVTIDSEQKNIKGYELHARLTNISFSAGSLTQRYQNATNNYIKTHNEAMMLSGQDTDLRYSSQLFKLNWLRKNATSMSGNTGTFSIQLGYGQTSNVFEQMGNDNLSFYDPQTSTTLNLGTIKSSNNLITLTLPTSGKYQFDLTLWAVPTKNAATRAINKNTAAKNIKINKNEVTATYQAKKAGILATTIPYSAGWHLAGSTTKLPRVNDAFIGIPVSRGQNHIKLVYSTPLLHISALISLLNFVILLLIISAELFNKHRSKNLN</sequence>
<feature type="transmembrane region" description="Helical" evidence="1">
    <location>
        <begin position="12"/>
        <end position="32"/>
    </location>
</feature>
<feature type="transmembrane region" description="Helical" evidence="1">
    <location>
        <begin position="202"/>
        <end position="221"/>
    </location>
</feature>
<keyword evidence="1" id="KW-0472">Membrane</keyword>
<dbReference type="STRING" id="1335616.WDC_1272"/>
<feature type="transmembrane region" description="Helical" evidence="1">
    <location>
        <begin position="433"/>
        <end position="450"/>
    </location>
</feature>
<dbReference type="RefSeq" id="WP_044011007.1">
    <property type="nucleotide sequence ID" value="NZ_AWTT01000030.1"/>
</dbReference>
<feature type="transmembrane region" description="Helical" evidence="1">
    <location>
        <begin position="319"/>
        <end position="339"/>
    </location>
</feature>
<dbReference type="InterPro" id="IPR018580">
    <property type="entry name" value="Uncharacterised_YfhO"/>
</dbReference>
<evidence type="ECO:0000313" key="2">
    <source>
        <dbReference type="EMBL" id="KIS03152.1"/>
    </source>
</evidence>